<keyword evidence="4" id="KW-0067">ATP-binding</keyword>
<dbReference type="GO" id="GO:0005777">
    <property type="term" value="C:peroxisome"/>
    <property type="evidence" value="ECO:0007669"/>
    <property type="project" value="TreeGrafter"/>
</dbReference>
<dbReference type="OrthoDB" id="10253869at2759"/>
<dbReference type="InterPro" id="IPR045851">
    <property type="entry name" value="AMP-bd_C_sf"/>
</dbReference>
<gene>
    <name evidence="6" type="ORF">BKCO1_10000117</name>
</gene>
<dbReference type="EMBL" id="MNUE01000010">
    <property type="protein sequence ID" value="OJD36690.1"/>
    <property type="molecule type" value="Genomic_DNA"/>
</dbReference>
<dbReference type="InterPro" id="IPR042099">
    <property type="entry name" value="ANL_N_sf"/>
</dbReference>
<dbReference type="PANTHER" id="PTHR43107">
    <property type="entry name" value="LONG-CHAIN FATTY ACID TRANSPORT PROTEIN"/>
    <property type="match status" value="1"/>
</dbReference>
<evidence type="ECO:0000313" key="7">
    <source>
        <dbReference type="Proteomes" id="UP000183809"/>
    </source>
</evidence>
<dbReference type="Proteomes" id="UP000183809">
    <property type="component" value="Unassembled WGS sequence"/>
</dbReference>
<protein>
    <submittedName>
        <fullName evidence="6">Fatty acid transporter</fullName>
    </submittedName>
</protein>
<evidence type="ECO:0000256" key="1">
    <source>
        <dbReference type="ARBA" id="ARBA00006432"/>
    </source>
</evidence>
<dbReference type="Gene3D" id="3.30.300.30">
    <property type="match status" value="1"/>
</dbReference>
<dbReference type="RefSeq" id="XP_020132950.1">
    <property type="nucleotide sequence ID" value="XM_020269297.1"/>
</dbReference>
<name>A0A1J9R928_9PEZI</name>
<dbReference type="GO" id="GO:0009898">
    <property type="term" value="C:cytoplasmic side of plasma membrane"/>
    <property type="evidence" value="ECO:0007669"/>
    <property type="project" value="TreeGrafter"/>
</dbReference>
<dbReference type="AlphaFoldDB" id="A0A1J9R928"/>
<dbReference type="GO" id="GO:0005324">
    <property type="term" value="F:long-chain fatty acid transmembrane transporter activity"/>
    <property type="evidence" value="ECO:0007669"/>
    <property type="project" value="TreeGrafter"/>
</dbReference>
<organism evidence="6 7">
    <name type="scientific">Diplodia corticola</name>
    <dbReference type="NCBI Taxonomy" id="236234"/>
    <lineage>
        <taxon>Eukaryota</taxon>
        <taxon>Fungi</taxon>
        <taxon>Dikarya</taxon>
        <taxon>Ascomycota</taxon>
        <taxon>Pezizomycotina</taxon>
        <taxon>Dothideomycetes</taxon>
        <taxon>Dothideomycetes incertae sedis</taxon>
        <taxon>Botryosphaeriales</taxon>
        <taxon>Botryosphaeriaceae</taxon>
        <taxon>Diplodia</taxon>
    </lineage>
</organism>
<dbReference type="Gene3D" id="3.40.50.12780">
    <property type="entry name" value="N-terminal domain of ligase-like"/>
    <property type="match status" value="1"/>
</dbReference>
<sequence>MPVPIAAAAAAAGAAASAAAYLNAKYHIAHDLRGELLAPVAAAYVAMRSYKKRLLNHHVLEEQAARQPDHPFLIFNAAGGDNRREWTYAEFLHDVRRVANWLKDDLGVAVSEIVALDGENSPEYMLLWFALDAIGAVPSFINCNLTSNALVHCVTLCKCRYLLCDVETKPLVEPHEAELQQSNIRTLYYTPTLLTTLTTPSTPIPALLTSPLTPHSLRALIYTSGTTGHPKATQISTLRDLLTGHMVAHALHLTPSSRMYTCMPLYHIAAHSLCTLALLHGGGTVVLARRFSHRTFWPDVRAARANAMQYVGELCRYLMNAPADPVGDRMHEVRLAWGNGMRPDVWEGFRERFGVGEVAELYGATDGLAGSVNVNRGVFTRGALALRGRVWRWRNGGRSAIVRVDAEGEVVRGEKGWAVVCEDGEAGEWLQRMDRRMPDDGFAGYFGNPEAGRKRKLEGVFEEGDLWFRTGDMLRLDSEGRLFFVDRLGDTFRWKAENVSTNEVADVVGAFAQVAEANVYGVAVPHADGRCGATAITFVDGVTGADGFDFKGLADHAVRSLPRYAVPVFVRVTPKLDYTGTLKMQKGRLKEEGIEVGKVEESGDQLYWLPPGGDCYVRFRDEDYARIKSGEVKL</sequence>
<dbReference type="STRING" id="236234.A0A1J9R928"/>
<evidence type="ECO:0000256" key="2">
    <source>
        <dbReference type="ARBA" id="ARBA00022598"/>
    </source>
</evidence>
<feature type="domain" description="AMP-dependent synthetase/ligase" evidence="5">
    <location>
        <begin position="60"/>
        <end position="402"/>
    </location>
</feature>
<proteinExistence type="inferred from homology"/>
<evidence type="ECO:0000259" key="5">
    <source>
        <dbReference type="Pfam" id="PF00501"/>
    </source>
</evidence>
<dbReference type="GO" id="GO:0005811">
    <property type="term" value="C:lipid droplet"/>
    <property type="evidence" value="ECO:0007669"/>
    <property type="project" value="TreeGrafter"/>
</dbReference>
<dbReference type="GO" id="GO:0005524">
    <property type="term" value="F:ATP binding"/>
    <property type="evidence" value="ECO:0007669"/>
    <property type="project" value="UniProtKB-KW"/>
</dbReference>
<evidence type="ECO:0000313" key="6">
    <source>
        <dbReference type="EMBL" id="OJD36690.1"/>
    </source>
</evidence>
<comment type="similarity">
    <text evidence="1">Belongs to the ATP-dependent AMP-binding enzyme family.</text>
</comment>
<dbReference type="SUPFAM" id="SSF56801">
    <property type="entry name" value="Acetyl-CoA synthetase-like"/>
    <property type="match status" value="1"/>
</dbReference>
<dbReference type="InterPro" id="IPR020845">
    <property type="entry name" value="AMP-binding_CS"/>
</dbReference>
<dbReference type="PROSITE" id="PS00455">
    <property type="entry name" value="AMP_BINDING"/>
    <property type="match status" value="1"/>
</dbReference>
<dbReference type="GO" id="GO:0004467">
    <property type="term" value="F:long-chain fatty acid-CoA ligase activity"/>
    <property type="evidence" value="ECO:0007669"/>
    <property type="project" value="TreeGrafter"/>
</dbReference>
<comment type="caution">
    <text evidence="6">The sequence shown here is derived from an EMBL/GenBank/DDBJ whole genome shotgun (WGS) entry which is preliminary data.</text>
</comment>
<reference evidence="6 7" key="1">
    <citation type="submission" date="2016-10" db="EMBL/GenBank/DDBJ databases">
        <title>Proteomics and genomics reveal pathogen-plant mechanisms compatible with a hemibiotrophic lifestyle of Diplodia corticola.</title>
        <authorList>
            <person name="Fernandes I."/>
            <person name="De Jonge R."/>
            <person name="Van De Peer Y."/>
            <person name="Devreese B."/>
            <person name="Alves A."/>
            <person name="Esteves A.C."/>
        </authorList>
    </citation>
    <scope>NUCLEOTIDE SEQUENCE [LARGE SCALE GENOMIC DNA]</scope>
    <source>
        <strain evidence="6 7">CBS 112549</strain>
    </source>
</reference>
<dbReference type="InterPro" id="IPR000873">
    <property type="entry name" value="AMP-dep_synth/lig_dom"/>
</dbReference>
<accession>A0A1J9R928</accession>
<keyword evidence="7" id="KW-1185">Reference proteome</keyword>
<dbReference type="GeneID" id="31009556"/>
<dbReference type="FunFam" id="3.30.300.30:FF:000020">
    <property type="entry name" value="Long-chain fatty acid transporter"/>
    <property type="match status" value="1"/>
</dbReference>
<keyword evidence="3" id="KW-0547">Nucleotide-binding</keyword>
<evidence type="ECO:0000256" key="4">
    <source>
        <dbReference type="ARBA" id="ARBA00022840"/>
    </source>
</evidence>
<evidence type="ECO:0000256" key="3">
    <source>
        <dbReference type="ARBA" id="ARBA00022741"/>
    </source>
</evidence>
<dbReference type="GO" id="GO:0044539">
    <property type="term" value="P:long-chain fatty acid import into cell"/>
    <property type="evidence" value="ECO:0007669"/>
    <property type="project" value="TreeGrafter"/>
</dbReference>
<dbReference type="Pfam" id="PF00501">
    <property type="entry name" value="AMP-binding"/>
    <property type="match status" value="1"/>
</dbReference>
<dbReference type="PANTHER" id="PTHR43107:SF15">
    <property type="entry name" value="FATTY ACID TRANSPORT PROTEIN 3, ISOFORM A"/>
    <property type="match status" value="1"/>
</dbReference>
<keyword evidence="2" id="KW-0436">Ligase</keyword>